<dbReference type="PROSITE" id="PS51914">
    <property type="entry name" value="MRH"/>
    <property type="match status" value="1"/>
</dbReference>
<evidence type="ECO:0000256" key="11">
    <source>
        <dbReference type="SAM" id="SignalP"/>
    </source>
</evidence>
<dbReference type="Proteomes" id="UP001166286">
    <property type="component" value="Unassembled WGS sequence"/>
</dbReference>
<evidence type="ECO:0000313" key="14">
    <source>
        <dbReference type="Proteomes" id="UP001166286"/>
    </source>
</evidence>
<dbReference type="EMBL" id="JAFEKC020000017">
    <property type="protein sequence ID" value="KAK0510203.1"/>
    <property type="molecule type" value="Genomic_DNA"/>
</dbReference>
<keyword evidence="5 10" id="KW-1133">Transmembrane helix</keyword>
<evidence type="ECO:0000256" key="8">
    <source>
        <dbReference type="ARBA" id="ARBA00023180"/>
    </source>
</evidence>
<evidence type="ECO:0000256" key="7">
    <source>
        <dbReference type="ARBA" id="ARBA00023157"/>
    </source>
</evidence>
<comment type="caution">
    <text evidence="13">The sequence shown here is derived from an EMBL/GenBank/DDBJ whole genome shotgun (WGS) entry which is preliminary data.</text>
</comment>
<evidence type="ECO:0000256" key="4">
    <source>
        <dbReference type="ARBA" id="ARBA00022729"/>
    </source>
</evidence>
<accession>A0AA39QYT3</accession>
<feature type="region of interest" description="Disordered" evidence="9">
    <location>
        <begin position="303"/>
        <end position="327"/>
    </location>
</feature>
<feature type="domain" description="MRH" evidence="12">
    <location>
        <begin position="26"/>
        <end position="221"/>
    </location>
</feature>
<keyword evidence="7" id="KW-1015">Disulfide bond</keyword>
<evidence type="ECO:0000256" key="5">
    <source>
        <dbReference type="ARBA" id="ARBA00022989"/>
    </source>
</evidence>
<dbReference type="AlphaFoldDB" id="A0AA39QYT3"/>
<feature type="compositionally biased region" description="Acidic residues" evidence="9">
    <location>
        <begin position="153"/>
        <end position="163"/>
    </location>
</feature>
<dbReference type="GO" id="GO:0000139">
    <property type="term" value="C:Golgi membrane"/>
    <property type="evidence" value="ECO:0007669"/>
    <property type="project" value="UniProtKB-SubCell"/>
</dbReference>
<feature type="chain" id="PRO_5041219584" description="MRH domain-containing protein" evidence="11">
    <location>
        <begin position="20"/>
        <end position="327"/>
    </location>
</feature>
<comment type="subcellular location">
    <subcellularLocation>
        <location evidence="1">Endomembrane system</location>
    </subcellularLocation>
</comment>
<protein>
    <recommendedName>
        <fullName evidence="12">MRH domain-containing protein</fullName>
    </recommendedName>
</protein>
<dbReference type="Pfam" id="PF02157">
    <property type="entry name" value="Man-6-P_recep"/>
    <property type="match status" value="1"/>
</dbReference>
<keyword evidence="3 10" id="KW-0812">Transmembrane</keyword>
<gene>
    <name evidence="13" type="ORF">JMJ35_007597</name>
</gene>
<keyword evidence="14" id="KW-1185">Reference proteome</keyword>
<evidence type="ECO:0000256" key="9">
    <source>
        <dbReference type="SAM" id="MobiDB-lite"/>
    </source>
</evidence>
<evidence type="ECO:0000259" key="12">
    <source>
        <dbReference type="PROSITE" id="PS51914"/>
    </source>
</evidence>
<dbReference type="SUPFAM" id="SSF50911">
    <property type="entry name" value="Mannose 6-phosphate receptor domain"/>
    <property type="match status" value="1"/>
</dbReference>
<keyword evidence="2" id="KW-0813">Transport</keyword>
<evidence type="ECO:0000256" key="6">
    <source>
        <dbReference type="ARBA" id="ARBA00023136"/>
    </source>
</evidence>
<dbReference type="PANTHER" id="PTHR15071:SF0">
    <property type="entry name" value="MANNOSE 6-PHOSPHATE RECEPTOR-LIKE PROTEIN 1"/>
    <property type="match status" value="1"/>
</dbReference>
<dbReference type="GO" id="GO:0005770">
    <property type="term" value="C:late endosome"/>
    <property type="evidence" value="ECO:0007669"/>
    <property type="project" value="TreeGrafter"/>
</dbReference>
<dbReference type="GO" id="GO:0007034">
    <property type="term" value="P:vacuolar transport"/>
    <property type="evidence" value="ECO:0007669"/>
    <property type="project" value="TreeGrafter"/>
</dbReference>
<evidence type="ECO:0000256" key="2">
    <source>
        <dbReference type="ARBA" id="ARBA00022448"/>
    </source>
</evidence>
<keyword evidence="4 11" id="KW-0732">Signal</keyword>
<proteinExistence type="predicted"/>
<dbReference type="PANTHER" id="PTHR15071">
    <property type="entry name" value="MANNOSE-6-PHOSPHATE RECEPTOR FAMILY MEMBER"/>
    <property type="match status" value="1"/>
</dbReference>
<organism evidence="13 14">
    <name type="scientific">Cladonia borealis</name>
    <dbReference type="NCBI Taxonomy" id="184061"/>
    <lineage>
        <taxon>Eukaryota</taxon>
        <taxon>Fungi</taxon>
        <taxon>Dikarya</taxon>
        <taxon>Ascomycota</taxon>
        <taxon>Pezizomycotina</taxon>
        <taxon>Lecanoromycetes</taxon>
        <taxon>OSLEUM clade</taxon>
        <taxon>Lecanoromycetidae</taxon>
        <taxon>Lecanorales</taxon>
        <taxon>Lecanorineae</taxon>
        <taxon>Cladoniaceae</taxon>
        <taxon>Cladonia</taxon>
    </lineage>
</organism>
<dbReference type="Gene3D" id="2.70.130.10">
    <property type="entry name" value="Mannose-6-phosphate receptor binding domain"/>
    <property type="match status" value="1"/>
</dbReference>
<evidence type="ECO:0000256" key="10">
    <source>
        <dbReference type="SAM" id="Phobius"/>
    </source>
</evidence>
<evidence type="ECO:0000313" key="13">
    <source>
        <dbReference type="EMBL" id="KAK0510203.1"/>
    </source>
</evidence>
<feature type="transmembrane region" description="Helical" evidence="10">
    <location>
        <begin position="269"/>
        <end position="288"/>
    </location>
</feature>
<feature type="region of interest" description="Disordered" evidence="9">
    <location>
        <begin position="150"/>
        <end position="170"/>
    </location>
</feature>
<name>A0AA39QYT3_9LECA</name>
<keyword evidence="6 10" id="KW-0472">Membrane</keyword>
<reference evidence="13" key="1">
    <citation type="submission" date="2023-03" db="EMBL/GenBank/DDBJ databases">
        <title>Complete genome of Cladonia borealis.</title>
        <authorList>
            <person name="Park H."/>
        </authorList>
    </citation>
    <scope>NUCLEOTIDE SEQUENCE</scope>
    <source>
        <strain evidence="13">ANT050790</strain>
    </source>
</reference>
<dbReference type="InterPro" id="IPR044865">
    <property type="entry name" value="MRH_dom"/>
</dbReference>
<dbReference type="InterPro" id="IPR009011">
    <property type="entry name" value="Man6P_isomerase_rcpt-bd_dom_sf"/>
</dbReference>
<feature type="transmembrane region" description="Helical" evidence="10">
    <location>
        <begin position="229"/>
        <end position="248"/>
    </location>
</feature>
<feature type="signal peptide" evidence="11">
    <location>
        <begin position="1"/>
        <end position="19"/>
    </location>
</feature>
<dbReference type="InterPro" id="IPR028927">
    <property type="entry name" value="Man-6-P_rcpt"/>
</dbReference>
<evidence type="ECO:0000256" key="3">
    <source>
        <dbReference type="ARBA" id="ARBA00022692"/>
    </source>
</evidence>
<keyword evidence="8" id="KW-0325">Glycoprotein</keyword>
<dbReference type="GO" id="GO:0010008">
    <property type="term" value="C:endosome membrane"/>
    <property type="evidence" value="ECO:0007669"/>
    <property type="project" value="UniProtKB-SubCell"/>
</dbReference>
<sequence>MRPYLPTTLIPLLLSTALAADSKPVKPCQIYNPANGNFYDLNTMTVPPLLDHKKQHKDDRTESWHARGYDYDKNFTMNFCAPVIEHLEDVVGISDDLAKNVSAFYKLDGKTYSIGQASLEPIFRGRKLIMNYTDGSPCDEATKDLRARKLKDDDDDDENDDDRDDKKKDHKYTAARRKSTLISFICDHDSLAPKAHVSFIGASPDECTYFFEARSIAACGGVIDPQQTLGPGGVFGVIFLIAAVVYLLGGIAYQRTVMHQRGWRQLPNYNLWAGIFGFAHDMFVILFSSCARLLPQRRGYNQLPTSSRGRGSREEENGLIDQYDDDM</sequence>
<evidence type="ECO:0000256" key="1">
    <source>
        <dbReference type="ARBA" id="ARBA00004308"/>
    </source>
</evidence>